<gene>
    <name evidence="1" type="ORF">FYJ37_01415</name>
</gene>
<dbReference type="RefSeq" id="WP_154322759.1">
    <property type="nucleotide sequence ID" value="NZ_CAMDTP010000003.1"/>
</dbReference>
<comment type="caution">
    <text evidence="1">The sequence shown here is derived from an EMBL/GenBank/DDBJ whole genome shotgun (WGS) entry which is preliminary data.</text>
</comment>
<accession>A0A844F631</accession>
<evidence type="ECO:0008006" key="3">
    <source>
        <dbReference type="Google" id="ProtNLM"/>
    </source>
</evidence>
<proteinExistence type="predicted"/>
<dbReference type="Proteomes" id="UP000462363">
    <property type="component" value="Unassembled WGS sequence"/>
</dbReference>
<evidence type="ECO:0000313" key="2">
    <source>
        <dbReference type="Proteomes" id="UP000462363"/>
    </source>
</evidence>
<protein>
    <recommendedName>
        <fullName evidence="3">X-X-X-Leu-X-X-Gly heptad repeats</fullName>
    </recommendedName>
</protein>
<name>A0A844F631_CLOSV</name>
<reference evidence="1 2" key="1">
    <citation type="submission" date="2019-08" db="EMBL/GenBank/DDBJ databases">
        <title>In-depth cultivation of the pig gut microbiome towards novel bacterial diversity and tailored functional studies.</title>
        <authorList>
            <person name="Wylensek D."/>
            <person name="Hitch T.C.A."/>
            <person name="Clavel T."/>
        </authorList>
    </citation>
    <scope>NUCLEOTIDE SEQUENCE [LARGE SCALE GENOMIC DNA]</scope>
    <source>
        <strain evidence="1 2">BL-389-WT-3D</strain>
    </source>
</reference>
<sequence length="758" mass="78137">MKNREYRALLTFALMMSLVVSSVKGTPSYVYAKENSAVVSEAKTASDQKEESASENVSGANARKDETVFAKVDGSGQVTSVTVSDQLKNVSSQKQIQDVSDLKEIENVKGDEKFKQLGDSLVWSGDHKDICYQGTTDKELPVGIRISYKLDGKDISEKELKGKSGHLSIHYEYENTTADKNQAYTPFLMVTGLMLDTEKFSNVTIDNGKIVSDGSKDLAIGMGIPKMKEELGVEDLDIPDSFVVEADVTDYDTIEGITVATNDLFNQLDTDQFDSLDDLNDSMGQLKSAADQLVSGSGELKAGLDTLLASSGTLIDGIDQLSTGSKTMKDGTNTLQTGAGALKDGAGQVAAGAANAADSTAKQLVPGVQALDQGVSDMQNQLGQGIPRLSEGVKQLSQGAAQAGDGAKSLDAGVDAAAQGAGQLKNGIQDASNTAGQLAGAAQQVANYVKNNGQVTVNTEVSVAAFNDNSNAIAQLRALKTEENAQAIENIISQLEAPQQVPVTQSVSLEATIGDTAQKVADGLSGLSATLKTPSPENPEAGVIGAGIANLYGTLSSTAGETVKAGSSQLNAALNTSVEGQFTCLRDGTAALDAQVNGEGGLVEQLNNGVARLKGGTGMLLRGKDGKSGVLALSKGLNDLSAGAGEVVTGTTKLSSGAKDLNSGAGALASGIGALKSGSGALVDGVTQLDDGAGALSEGMIQFNEDGIKKLVSAFDGDISGMLDKLNGMLDASKEYKNFAGISDGMDGEVKFVFVTEK</sequence>
<dbReference type="AlphaFoldDB" id="A0A844F631"/>
<dbReference type="Gene3D" id="1.10.287.950">
    <property type="entry name" value="Methyl-accepting chemotaxis protein"/>
    <property type="match status" value="1"/>
</dbReference>
<organism evidence="1 2">
    <name type="scientific">Clostridium scindens (strain JCM 10418 / VPI 12708)</name>
    <dbReference type="NCBI Taxonomy" id="29347"/>
    <lineage>
        <taxon>Bacteria</taxon>
        <taxon>Bacillati</taxon>
        <taxon>Bacillota</taxon>
        <taxon>Clostridia</taxon>
        <taxon>Lachnospirales</taxon>
        <taxon>Lachnospiraceae</taxon>
    </lineage>
</organism>
<dbReference type="NCBIfam" id="TIGR03057">
    <property type="entry name" value="xxxLxxG_by_4"/>
    <property type="match status" value="2"/>
</dbReference>
<dbReference type="InterPro" id="IPR023908">
    <property type="entry name" value="xxxLxxG_rpt"/>
</dbReference>
<evidence type="ECO:0000313" key="1">
    <source>
        <dbReference type="EMBL" id="MSS39040.1"/>
    </source>
</evidence>
<dbReference type="EMBL" id="VUMB01000002">
    <property type="protein sequence ID" value="MSS39040.1"/>
    <property type="molecule type" value="Genomic_DNA"/>
</dbReference>